<reference evidence="3 4" key="1">
    <citation type="submission" date="2020-07" db="EMBL/GenBank/DDBJ databases">
        <title>Sequencing the genomes of 1000 actinobacteria strains.</title>
        <authorList>
            <person name="Klenk H.-P."/>
        </authorList>
    </citation>
    <scope>NUCLEOTIDE SEQUENCE [LARGE SCALE GENOMIC DNA]</scope>
    <source>
        <strain evidence="3 4">DSM 102047</strain>
    </source>
</reference>
<keyword evidence="4" id="KW-1185">Reference proteome</keyword>
<evidence type="ECO:0000256" key="1">
    <source>
        <dbReference type="SAM" id="MobiDB-lite"/>
    </source>
</evidence>
<dbReference type="Proteomes" id="UP000521748">
    <property type="component" value="Unassembled WGS sequence"/>
</dbReference>
<accession>A0A7Y9LRY2</accession>
<organism evidence="3 4">
    <name type="scientific">Psychromicrobium silvestre</name>
    <dbReference type="NCBI Taxonomy" id="1645614"/>
    <lineage>
        <taxon>Bacteria</taxon>
        <taxon>Bacillati</taxon>
        <taxon>Actinomycetota</taxon>
        <taxon>Actinomycetes</taxon>
        <taxon>Micrococcales</taxon>
        <taxon>Micrococcaceae</taxon>
        <taxon>Psychromicrobium</taxon>
    </lineage>
</organism>
<evidence type="ECO:0000313" key="4">
    <source>
        <dbReference type="Proteomes" id="UP000521748"/>
    </source>
</evidence>
<dbReference type="Gene3D" id="3.30.9.10">
    <property type="entry name" value="D-Amino Acid Oxidase, subunit A, domain 2"/>
    <property type="match status" value="1"/>
</dbReference>
<dbReference type="PANTHER" id="PTHR13847">
    <property type="entry name" value="SARCOSINE DEHYDROGENASE-RELATED"/>
    <property type="match status" value="1"/>
</dbReference>
<dbReference type="Pfam" id="PF01266">
    <property type="entry name" value="DAO"/>
    <property type="match status" value="1"/>
</dbReference>
<dbReference type="AlphaFoldDB" id="A0A7Y9LRY2"/>
<dbReference type="PANTHER" id="PTHR13847:SF193">
    <property type="entry name" value="PYRUVATE DEHYDROGENASE PHOSPHATASE REGULATORY SUBUNIT, MITOCHONDRIAL"/>
    <property type="match status" value="1"/>
</dbReference>
<evidence type="ECO:0000313" key="3">
    <source>
        <dbReference type="EMBL" id="NYE94480.1"/>
    </source>
</evidence>
<feature type="domain" description="FAD dependent oxidoreductase" evidence="2">
    <location>
        <begin position="7"/>
        <end position="152"/>
    </location>
</feature>
<dbReference type="InterPro" id="IPR036188">
    <property type="entry name" value="FAD/NAD-bd_sf"/>
</dbReference>
<dbReference type="SUPFAM" id="SSF51905">
    <property type="entry name" value="FAD/NAD(P)-binding domain"/>
    <property type="match status" value="1"/>
</dbReference>
<feature type="region of interest" description="Disordered" evidence="1">
    <location>
        <begin position="234"/>
        <end position="262"/>
    </location>
</feature>
<proteinExistence type="predicted"/>
<sequence>MQATREVIVVGAGIVGVSLAHELAAYDGVRVTVLEQAVDSPLGSTTFAPGFVGLYNDLPLLTELAQTSAASYLAAGVGFTQAGGLELTTSETGAAEITRRVASAKAVGLAAHLLAPSELPESVAAFVDTRKILAAAHFPDDGVAAPVLLMSEALLPVRPRPGGRIVAISSVSGRNGTPGPTTGDRGSSCLLRVTYGGIHHRADTRCRRRHTAKPLTRTELTFVARFARGAGVSGHRWRRRRALPPLQPQRRNRVARGQNKER</sequence>
<comment type="caution">
    <text evidence="3">The sequence shown here is derived from an EMBL/GenBank/DDBJ whole genome shotgun (WGS) entry which is preliminary data.</text>
</comment>
<evidence type="ECO:0000259" key="2">
    <source>
        <dbReference type="Pfam" id="PF01266"/>
    </source>
</evidence>
<name>A0A7Y9LRY2_9MICC</name>
<dbReference type="RefSeq" id="WP_425503237.1">
    <property type="nucleotide sequence ID" value="NZ_JACBYQ010000001.1"/>
</dbReference>
<dbReference type="EMBL" id="JACBYQ010000001">
    <property type="protein sequence ID" value="NYE94480.1"/>
    <property type="molecule type" value="Genomic_DNA"/>
</dbReference>
<dbReference type="GO" id="GO:0005737">
    <property type="term" value="C:cytoplasm"/>
    <property type="evidence" value="ECO:0007669"/>
    <property type="project" value="TreeGrafter"/>
</dbReference>
<protein>
    <submittedName>
        <fullName evidence="3">NAD(P)-dependent dehydrogenase (Short-subunit alcohol dehydrogenase family)</fullName>
    </submittedName>
</protein>
<dbReference type="Gene3D" id="3.50.50.60">
    <property type="entry name" value="FAD/NAD(P)-binding domain"/>
    <property type="match status" value="1"/>
</dbReference>
<dbReference type="InterPro" id="IPR006076">
    <property type="entry name" value="FAD-dep_OxRdtase"/>
</dbReference>
<gene>
    <name evidence="3" type="ORF">FHU41_000701</name>
</gene>